<dbReference type="PIRSF" id="PIRSF000126">
    <property type="entry name" value="11-beta-HSD1"/>
    <property type="match status" value="1"/>
</dbReference>
<evidence type="ECO:0000313" key="5">
    <source>
        <dbReference type="Proteomes" id="UP000199263"/>
    </source>
</evidence>
<dbReference type="InterPro" id="IPR036291">
    <property type="entry name" value="NAD(P)-bd_dom_sf"/>
</dbReference>
<dbReference type="Gene3D" id="3.40.50.720">
    <property type="entry name" value="NAD(P)-binding Rossmann-like Domain"/>
    <property type="match status" value="1"/>
</dbReference>
<dbReference type="Pfam" id="PF00106">
    <property type="entry name" value="adh_short"/>
    <property type="match status" value="1"/>
</dbReference>
<dbReference type="SUPFAM" id="SSF51735">
    <property type="entry name" value="NAD(P)-binding Rossmann-fold domains"/>
    <property type="match status" value="1"/>
</dbReference>
<reference evidence="4 5" key="1">
    <citation type="submission" date="2016-10" db="EMBL/GenBank/DDBJ databases">
        <authorList>
            <person name="de Groot N.N."/>
        </authorList>
    </citation>
    <scope>NUCLEOTIDE SEQUENCE [LARGE SCALE GENOMIC DNA]</scope>
    <source>
        <strain evidence="4 5">DSM 12992</strain>
    </source>
</reference>
<dbReference type="PANTHER" id="PTHR42901">
    <property type="entry name" value="ALCOHOL DEHYDROGENASE"/>
    <property type="match status" value="1"/>
</dbReference>
<keyword evidence="2" id="KW-0560">Oxidoreductase</keyword>
<dbReference type="InterPro" id="IPR002347">
    <property type="entry name" value="SDR_fam"/>
</dbReference>
<dbReference type="EMBL" id="FOMG01000007">
    <property type="protein sequence ID" value="SFC68846.1"/>
    <property type="molecule type" value="Genomic_DNA"/>
</dbReference>
<dbReference type="PRINTS" id="PR00080">
    <property type="entry name" value="SDRFAMILY"/>
</dbReference>
<sequence>MSNLNNYTLITGASQGIGLEFSKLFAKDKHNLIMVARDEKKLNELKVNFQKEYGIKVYILPIDLSVDNSCEKVFKFVDEKNITVDNLINNVGIGCFGFFHEGQDGFEERLININIITLTKFTKHFIREMTERKSGGILNVASTAAFVGGPKMAMYYSSKAYVLSLTESLHDEVKDLGVRVSCLCPGPVKTGFQEKSGIKKSEKAKKYLMDADKVAKQGYIGFLKGKAIIIPGYKNKLLVFGNKFMPRALSRKIILMNNK</sequence>
<name>A0A1I1L738_9CLOT</name>
<evidence type="ECO:0000256" key="2">
    <source>
        <dbReference type="ARBA" id="ARBA00023002"/>
    </source>
</evidence>
<comment type="similarity">
    <text evidence="1 3">Belongs to the short-chain dehydrogenases/reductases (SDR) family.</text>
</comment>
<protein>
    <recommendedName>
        <fullName evidence="6">Short-chain dehydrogenase</fullName>
    </recommendedName>
</protein>
<organism evidence="4 5">
    <name type="scientific">Clostridium uliginosum</name>
    <dbReference type="NCBI Taxonomy" id="119641"/>
    <lineage>
        <taxon>Bacteria</taxon>
        <taxon>Bacillati</taxon>
        <taxon>Bacillota</taxon>
        <taxon>Clostridia</taxon>
        <taxon>Eubacteriales</taxon>
        <taxon>Clostridiaceae</taxon>
        <taxon>Clostridium</taxon>
    </lineage>
</organism>
<gene>
    <name evidence="4" type="ORF">SAMN05421842_107114</name>
</gene>
<dbReference type="GO" id="GO:0016491">
    <property type="term" value="F:oxidoreductase activity"/>
    <property type="evidence" value="ECO:0007669"/>
    <property type="project" value="UniProtKB-KW"/>
</dbReference>
<evidence type="ECO:0000256" key="1">
    <source>
        <dbReference type="ARBA" id="ARBA00006484"/>
    </source>
</evidence>
<dbReference type="CDD" id="cd05233">
    <property type="entry name" value="SDR_c"/>
    <property type="match status" value="1"/>
</dbReference>
<dbReference type="AlphaFoldDB" id="A0A1I1L738"/>
<dbReference type="Proteomes" id="UP000199263">
    <property type="component" value="Unassembled WGS sequence"/>
</dbReference>
<keyword evidence="5" id="KW-1185">Reference proteome</keyword>
<dbReference type="PRINTS" id="PR00081">
    <property type="entry name" value="GDHRDH"/>
</dbReference>
<dbReference type="OrthoDB" id="9808814at2"/>
<dbReference type="STRING" id="119641.SAMN05421842_107114"/>
<evidence type="ECO:0008006" key="6">
    <source>
        <dbReference type="Google" id="ProtNLM"/>
    </source>
</evidence>
<dbReference type="PANTHER" id="PTHR42901:SF1">
    <property type="entry name" value="ALCOHOL DEHYDROGENASE"/>
    <property type="match status" value="1"/>
</dbReference>
<dbReference type="RefSeq" id="WP_090089995.1">
    <property type="nucleotide sequence ID" value="NZ_FOMG01000007.1"/>
</dbReference>
<evidence type="ECO:0000256" key="3">
    <source>
        <dbReference type="RuleBase" id="RU000363"/>
    </source>
</evidence>
<evidence type="ECO:0000313" key="4">
    <source>
        <dbReference type="EMBL" id="SFC68846.1"/>
    </source>
</evidence>
<accession>A0A1I1L738</accession>
<proteinExistence type="inferred from homology"/>